<comment type="caution">
    <text evidence="3">The sequence shown here is derived from an EMBL/GenBank/DDBJ whole genome shotgun (WGS) entry which is preliminary data.</text>
</comment>
<keyword evidence="1" id="KW-1133">Transmembrane helix</keyword>
<feature type="transmembrane region" description="Helical" evidence="1">
    <location>
        <begin position="53"/>
        <end position="75"/>
    </location>
</feature>
<protein>
    <recommendedName>
        <fullName evidence="2">Heparan-alpha-glucosaminide N-acetyltransferase catalytic domain-containing protein</fullName>
    </recommendedName>
</protein>
<proteinExistence type="predicted"/>
<dbReference type="RefSeq" id="WP_006281507.1">
    <property type="nucleotide sequence ID" value="NZ_BPTR01000001.1"/>
</dbReference>
<feature type="transmembrane region" description="Helical" evidence="1">
    <location>
        <begin position="153"/>
        <end position="171"/>
    </location>
</feature>
<evidence type="ECO:0000313" key="3">
    <source>
        <dbReference type="EMBL" id="GJG28524.1"/>
    </source>
</evidence>
<name>A0AA37MM72_SEGBR</name>
<feature type="transmembrane region" description="Helical" evidence="1">
    <location>
        <begin position="266"/>
        <end position="288"/>
    </location>
</feature>
<evidence type="ECO:0000256" key="1">
    <source>
        <dbReference type="SAM" id="Phobius"/>
    </source>
</evidence>
<gene>
    <name evidence="3" type="ORF">PRRU23_22240</name>
</gene>
<feature type="transmembrane region" description="Helical" evidence="1">
    <location>
        <begin position="220"/>
        <end position="239"/>
    </location>
</feature>
<organism evidence="3 4">
    <name type="scientific">Segatella bryantii</name>
    <name type="common">Prevotella bryantii</name>
    <dbReference type="NCBI Taxonomy" id="77095"/>
    <lineage>
        <taxon>Bacteria</taxon>
        <taxon>Pseudomonadati</taxon>
        <taxon>Bacteroidota</taxon>
        <taxon>Bacteroidia</taxon>
        <taxon>Bacteroidales</taxon>
        <taxon>Prevotellaceae</taxon>
        <taxon>Segatella</taxon>
    </lineage>
</organism>
<dbReference type="EMBL" id="BPTR01000001">
    <property type="protein sequence ID" value="GJG28524.1"/>
    <property type="molecule type" value="Genomic_DNA"/>
</dbReference>
<dbReference type="Proteomes" id="UP000887043">
    <property type="component" value="Unassembled WGS sequence"/>
</dbReference>
<evidence type="ECO:0000313" key="4">
    <source>
        <dbReference type="Proteomes" id="UP000887043"/>
    </source>
</evidence>
<sequence length="404" mass="46646">MKTFFAQQEVNTGRQIELDLLKSFTIICCLIGAHICDEFIFDFDNSLVWTQSYVFGRVLGAPIFMFSMGFTMMYTTHHTAGDMFWRAIKLLTFGQTLNIFRYAIPYYLGAQLDPAYYNPQQVLNFSSDILQLAGLAFIVMAITRALKLSTALTLLIAIGMSLLGTFLTGVETNNYMVNQALGLLWPTHTESYYPLFNWFIFIAGGQWMGSIYRHINNKKAFFSIAIPIGIFTISAYFYLQLYTSQTYLGALGDNLSRYCWLHLGEALFIMSFIPMLIGISYLITTYIQHHLSEEVITHLQFPSCHINKYYSVSWGVITIGSTMFNLHNTSDYMVTWMVCTLITSMIVMVYVRHFEEWVDDFVGRYDWIFIMTVFAITLYMAYYAYATCEVMPNFLNNYLDNIKL</sequence>
<feature type="transmembrane region" description="Helical" evidence="1">
    <location>
        <begin position="333"/>
        <end position="353"/>
    </location>
</feature>
<feature type="domain" description="Heparan-alpha-glucosaminide N-acetyltransferase catalytic" evidence="2">
    <location>
        <begin position="14"/>
        <end position="219"/>
    </location>
</feature>
<dbReference type="InterPro" id="IPR012429">
    <property type="entry name" value="HGSNAT_cat"/>
</dbReference>
<reference evidence="3" key="1">
    <citation type="submission" date="2021-08" db="EMBL/GenBank/DDBJ databases">
        <title>Prevotella lacticifex sp. nov., isolated from rumen of cow.</title>
        <authorList>
            <person name="Shinkai T."/>
            <person name="Ikeyama N."/>
            <person name="Kumagai M."/>
            <person name="Ohmori H."/>
            <person name="Sakamoto M."/>
            <person name="Ohkuma M."/>
            <person name="Mitsumori M."/>
        </authorList>
    </citation>
    <scope>NUCLEOTIDE SEQUENCE</scope>
    <source>
        <strain evidence="3">DSM 11371</strain>
    </source>
</reference>
<feature type="transmembrane region" description="Helical" evidence="1">
    <location>
        <begin position="365"/>
        <end position="385"/>
    </location>
</feature>
<dbReference type="AlphaFoldDB" id="A0AA37MM72"/>
<dbReference type="Pfam" id="PF07786">
    <property type="entry name" value="HGSNAT_cat"/>
    <property type="match status" value="1"/>
</dbReference>
<feature type="transmembrane region" description="Helical" evidence="1">
    <location>
        <begin position="129"/>
        <end position="146"/>
    </location>
</feature>
<feature type="transmembrane region" description="Helical" evidence="1">
    <location>
        <begin position="191"/>
        <end position="208"/>
    </location>
</feature>
<evidence type="ECO:0000259" key="2">
    <source>
        <dbReference type="Pfam" id="PF07786"/>
    </source>
</evidence>
<accession>A0AA37MM72</accession>
<keyword evidence="1" id="KW-0812">Transmembrane</keyword>
<keyword evidence="1" id="KW-0472">Membrane</keyword>